<evidence type="ECO:0000313" key="2">
    <source>
        <dbReference type="Proteomes" id="UP000156899"/>
    </source>
</evidence>
<accession>A0A0F6QRV9</accession>
<dbReference type="Proteomes" id="UP000156899">
    <property type="component" value="Genome"/>
</dbReference>
<dbReference type="Pfam" id="PF25627">
    <property type="entry name" value="Polyoma_VP2"/>
    <property type="match status" value="1"/>
</dbReference>
<name>A0A0F6QRV9_9POLY</name>
<gene>
    <name evidence="1" type="primary">VP2</name>
</gene>
<protein>
    <submittedName>
        <fullName evidence="1">Structural protein VP2</fullName>
    </submittedName>
</protein>
<sequence length="336" mass="36014">MGILFSLPEIIAAAAVGGGEALEIAGGLGALVSGEGLATLEALQSAAALSSEATAALAVSNEAAIVLSTVPELSQTLFGAQLLLSSVAGVGGVIYSNYNPGELYKAPEGPGGLGPRVGNTTMALQLWLPQVWSWGGAGRGLPDWLINMLREVPSPTEILSDIVRGIWTSYYRAGREIIQRTASRELGALLSRVRETVIHGAERALEAAPDPVQGLVNLVNYAVNYNRQWETRALLEGRPLFEGNGVVNYDMQNLPVNGNNDQRGGFHDEGLWVSFSAEQGNTGQYCIPQWLLFVLEELDKEIKEDALSQKRKWTNSKAFQSNKKRRSGGFGNSATF</sequence>
<organism evidence="1 2">
    <name type="scientific">Human polyomavirus 6</name>
    <dbReference type="NCBI Taxonomy" id="746830"/>
    <lineage>
        <taxon>Viruses</taxon>
        <taxon>Monodnaviria</taxon>
        <taxon>Shotokuvirae</taxon>
        <taxon>Cossaviricota</taxon>
        <taxon>Papovaviricetes</taxon>
        <taxon>Sepolyvirales</taxon>
        <taxon>Polyomaviridae</taxon>
        <taxon>Deltapolyomavirus</taxon>
        <taxon>Deltapolyomavirus sextihominis</taxon>
    </lineage>
</organism>
<proteinExistence type="predicted"/>
<dbReference type="InterPro" id="IPR057924">
    <property type="entry name" value="Polyoma_VP2"/>
</dbReference>
<reference evidence="1 2" key="1">
    <citation type="journal article" date="2015" name="J. Virol. Methods">
        <title>Specific rolling circle amplification of low-copy human polyomaviruses BKV, HPyV6, HPyV7, TSPyV, and STLPyV.</title>
        <authorList>
            <person name="Rockett R."/>
            <person name="Barraclough K.A."/>
            <person name="Isbel N.M."/>
            <person name="Dudley K.J."/>
            <person name="Nissen M.D."/>
            <person name="Sloots T.P."/>
            <person name="Bialasiewicz S."/>
        </authorList>
    </citation>
    <scope>NUCLEOTIDE SEQUENCE [LARGE SCALE GENOMIC DNA]</scope>
    <source>
        <strain evidence="1">QLD-61Br</strain>
    </source>
</reference>
<dbReference type="EMBL" id="KM655817">
    <property type="protein sequence ID" value="AKE33245.1"/>
    <property type="molecule type" value="Genomic_DNA"/>
</dbReference>
<evidence type="ECO:0000313" key="1">
    <source>
        <dbReference type="EMBL" id="AKE33245.1"/>
    </source>
</evidence>